<reference evidence="2 3" key="1">
    <citation type="journal article" date="2023" name="G3 (Bethesda)">
        <title>A chromosome-length genome assembly and annotation of blackberry (Rubus argutus, cv. 'Hillquist').</title>
        <authorList>
            <person name="Bruna T."/>
            <person name="Aryal R."/>
            <person name="Dudchenko O."/>
            <person name="Sargent D.J."/>
            <person name="Mead D."/>
            <person name="Buti M."/>
            <person name="Cavallini A."/>
            <person name="Hytonen T."/>
            <person name="Andres J."/>
            <person name="Pham M."/>
            <person name="Weisz D."/>
            <person name="Mascagni F."/>
            <person name="Usai G."/>
            <person name="Natali L."/>
            <person name="Bassil N."/>
            <person name="Fernandez G.E."/>
            <person name="Lomsadze A."/>
            <person name="Armour M."/>
            <person name="Olukolu B."/>
            <person name="Poorten T."/>
            <person name="Britton C."/>
            <person name="Davik J."/>
            <person name="Ashrafi H."/>
            <person name="Aiden E.L."/>
            <person name="Borodovsky M."/>
            <person name="Worthington M."/>
        </authorList>
    </citation>
    <scope>NUCLEOTIDE SEQUENCE [LARGE SCALE GENOMIC DNA]</scope>
    <source>
        <strain evidence="2">PI 553951</strain>
    </source>
</reference>
<dbReference type="Pfam" id="PF01738">
    <property type="entry name" value="DLH"/>
    <property type="match status" value="1"/>
</dbReference>
<dbReference type="InterPro" id="IPR029058">
    <property type="entry name" value="AB_hydrolase_fold"/>
</dbReference>
<dbReference type="PANTHER" id="PTHR17630">
    <property type="entry name" value="DIENELACTONE HYDROLASE"/>
    <property type="match status" value="1"/>
</dbReference>
<name>A0AAW1VXW6_RUBAR</name>
<dbReference type="SUPFAM" id="SSF53474">
    <property type="entry name" value="alpha/beta-Hydrolases"/>
    <property type="match status" value="1"/>
</dbReference>
<feature type="domain" description="Dienelactone hydrolase" evidence="1">
    <location>
        <begin position="29"/>
        <end position="238"/>
    </location>
</feature>
<sequence>MSGPLCCENPPILSSTCGAGSVTEIGGLKTYVTGPSDSKLAILLISDVFGFEAPNLRKLADKIATTAGFYVVVPDFFYGDPYNFGNDPRPVLDWLQSHGTDKGFEDAKLVIAALKNKGVSTIGAAGFCWGAKVVVDLSKSDYIQAAVLLHPTIVTVDDFKEVKAPVAILGGEFDEYAPPELLKQFEEVLSTKHEVKSYVKIFPGVPHGWTTRYKDDDETAIKHAGEAHQDLLDWFSQYVK</sequence>
<proteinExistence type="predicted"/>
<dbReference type="GO" id="GO:0016787">
    <property type="term" value="F:hydrolase activity"/>
    <property type="evidence" value="ECO:0007669"/>
    <property type="project" value="InterPro"/>
</dbReference>
<accession>A0AAW1VXW6</accession>
<organism evidence="2 3">
    <name type="scientific">Rubus argutus</name>
    <name type="common">Southern blackberry</name>
    <dbReference type="NCBI Taxonomy" id="59490"/>
    <lineage>
        <taxon>Eukaryota</taxon>
        <taxon>Viridiplantae</taxon>
        <taxon>Streptophyta</taxon>
        <taxon>Embryophyta</taxon>
        <taxon>Tracheophyta</taxon>
        <taxon>Spermatophyta</taxon>
        <taxon>Magnoliopsida</taxon>
        <taxon>eudicotyledons</taxon>
        <taxon>Gunneridae</taxon>
        <taxon>Pentapetalae</taxon>
        <taxon>rosids</taxon>
        <taxon>fabids</taxon>
        <taxon>Rosales</taxon>
        <taxon>Rosaceae</taxon>
        <taxon>Rosoideae</taxon>
        <taxon>Rosoideae incertae sedis</taxon>
        <taxon>Rubus</taxon>
    </lineage>
</organism>
<dbReference type="InterPro" id="IPR002925">
    <property type="entry name" value="Dienelactn_hydro"/>
</dbReference>
<dbReference type="Proteomes" id="UP001457282">
    <property type="component" value="Unassembled WGS sequence"/>
</dbReference>
<dbReference type="PANTHER" id="PTHR17630:SF44">
    <property type="entry name" value="PROTEIN AIM2"/>
    <property type="match status" value="1"/>
</dbReference>
<dbReference type="EMBL" id="JBEDUW010000007">
    <property type="protein sequence ID" value="KAK9912902.1"/>
    <property type="molecule type" value="Genomic_DNA"/>
</dbReference>
<evidence type="ECO:0000313" key="3">
    <source>
        <dbReference type="Proteomes" id="UP001457282"/>
    </source>
</evidence>
<dbReference type="Gene3D" id="3.40.50.1820">
    <property type="entry name" value="alpha/beta hydrolase"/>
    <property type="match status" value="1"/>
</dbReference>
<comment type="caution">
    <text evidence="2">The sequence shown here is derived from an EMBL/GenBank/DDBJ whole genome shotgun (WGS) entry which is preliminary data.</text>
</comment>
<protein>
    <recommendedName>
        <fullName evidence="1">Dienelactone hydrolase domain-containing protein</fullName>
    </recommendedName>
</protein>
<evidence type="ECO:0000259" key="1">
    <source>
        <dbReference type="Pfam" id="PF01738"/>
    </source>
</evidence>
<dbReference type="AlphaFoldDB" id="A0AAW1VXW6"/>
<evidence type="ECO:0000313" key="2">
    <source>
        <dbReference type="EMBL" id="KAK9912902.1"/>
    </source>
</evidence>
<gene>
    <name evidence="2" type="ORF">M0R45_036735</name>
</gene>
<keyword evidence="3" id="KW-1185">Reference proteome</keyword>